<comment type="similarity">
    <text evidence="6">Belongs to the fosfomycin resistance protein family. FosB subfamily.</text>
</comment>
<dbReference type="GO" id="GO:0046677">
    <property type="term" value="P:response to antibiotic"/>
    <property type="evidence" value="ECO:0007669"/>
    <property type="project" value="UniProtKB-UniRule"/>
</dbReference>
<accession>A0A1T2XMY9</accession>
<dbReference type="STRING" id="1324314.BVG16_02655"/>
<keyword evidence="3 6" id="KW-0479">Metal-binding</keyword>
<dbReference type="RefSeq" id="WP_078496972.1">
    <property type="nucleotide sequence ID" value="NZ_MSZX01000001.1"/>
</dbReference>
<dbReference type="AlphaFoldDB" id="A0A1T2XMY9"/>
<gene>
    <name evidence="6" type="primary">fosB</name>
    <name evidence="8" type="ORF">BVG16_02655</name>
</gene>
<evidence type="ECO:0000256" key="1">
    <source>
        <dbReference type="ARBA" id="ARBA00022490"/>
    </source>
</evidence>
<dbReference type="GO" id="GO:0005737">
    <property type="term" value="C:cytoplasm"/>
    <property type="evidence" value="ECO:0007669"/>
    <property type="project" value="UniProtKB-SubCell"/>
</dbReference>
<dbReference type="Gene3D" id="3.10.180.10">
    <property type="entry name" value="2,3-Dihydroxybiphenyl 1,2-Dioxygenase, domain 1"/>
    <property type="match status" value="1"/>
</dbReference>
<organism evidence="8 9">
    <name type="scientific">Paenibacillus selenitireducens</name>
    <dbReference type="NCBI Taxonomy" id="1324314"/>
    <lineage>
        <taxon>Bacteria</taxon>
        <taxon>Bacillati</taxon>
        <taxon>Bacillota</taxon>
        <taxon>Bacilli</taxon>
        <taxon>Bacillales</taxon>
        <taxon>Paenibacillaceae</taxon>
        <taxon>Paenibacillus</taxon>
    </lineage>
</organism>
<comment type="subunit">
    <text evidence="6">Homodimer.</text>
</comment>
<feature type="binding site" evidence="6">
    <location>
        <position position="66"/>
    </location>
    <ligand>
        <name>Mg(2+)</name>
        <dbReference type="ChEBI" id="CHEBI:18420"/>
    </ligand>
</feature>
<dbReference type="GO" id="GO:0000287">
    <property type="term" value="F:magnesium ion binding"/>
    <property type="evidence" value="ECO:0007669"/>
    <property type="project" value="UniProtKB-UniRule"/>
</dbReference>
<dbReference type="InterPro" id="IPR037523">
    <property type="entry name" value="VOC_core"/>
</dbReference>
<dbReference type="Proteomes" id="UP000190188">
    <property type="component" value="Unassembled WGS sequence"/>
</dbReference>
<keyword evidence="2 6" id="KW-0808">Transferase</keyword>
<sequence length="146" mass="17403">MRLEGLNHICFSVSDLDKSIAFYQDIFEAKLLVKGRKLAYFDLNGLWIALNEEDIDRTHANLTYTHMAFTLHEDDFDPMLDRLQRYAVQVLPGRVRDERDRKSIYFLDPDGHRLEFHSGTLQDRLDFYKAEKDHMIFYEDMIPKKL</sequence>
<dbReference type="PANTHER" id="PTHR36113:SF6">
    <property type="entry name" value="FOSFOMYCIN RESISTANCE PROTEIN FOSX"/>
    <property type="match status" value="1"/>
</dbReference>
<comment type="function">
    <text evidence="6">Metallothiol transferase which confers resistance to fosfomycin by catalyzing the addition of a thiol cofactor to fosfomycin. L-cysteine is probably the physiological thiol donor.</text>
</comment>
<dbReference type="PROSITE" id="PS51819">
    <property type="entry name" value="VOC"/>
    <property type="match status" value="1"/>
</dbReference>
<evidence type="ECO:0000256" key="5">
    <source>
        <dbReference type="ARBA" id="ARBA00023251"/>
    </source>
</evidence>
<evidence type="ECO:0000313" key="9">
    <source>
        <dbReference type="Proteomes" id="UP000190188"/>
    </source>
</evidence>
<dbReference type="InterPro" id="IPR004360">
    <property type="entry name" value="Glyas_Fos-R_dOase_dom"/>
</dbReference>
<dbReference type="HAMAP" id="MF_01512">
    <property type="entry name" value="FosB"/>
    <property type="match status" value="1"/>
</dbReference>
<keyword evidence="5 6" id="KW-0046">Antibiotic resistance</keyword>
<feature type="binding site" evidence="6">
    <location>
        <position position="115"/>
    </location>
    <ligand>
        <name>Mg(2+)</name>
        <dbReference type="ChEBI" id="CHEBI:18420"/>
    </ligand>
</feature>
<name>A0A1T2XMY9_9BACL</name>
<keyword evidence="1 6" id="KW-0963">Cytoplasm</keyword>
<keyword evidence="9" id="KW-1185">Reference proteome</keyword>
<dbReference type="PANTHER" id="PTHR36113">
    <property type="entry name" value="LYASE, PUTATIVE-RELATED-RELATED"/>
    <property type="match status" value="1"/>
</dbReference>
<evidence type="ECO:0000259" key="7">
    <source>
        <dbReference type="PROSITE" id="PS51819"/>
    </source>
</evidence>
<proteinExistence type="inferred from homology"/>
<dbReference type="InterPro" id="IPR029068">
    <property type="entry name" value="Glyas_Bleomycin-R_OHBP_Dase"/>
</dbReference>
<dbReference type="EC" id="2.5.1.-" evidence="6"/>
<dbReference type="OrthoDB" id="192739at2"/>
<protein>
    <recommendedName>
        <fullName evidence="6">Metallothiol transferase FosB</fullName>
        <ecNumber evidence="6">2.5.1.-</ecNumber>
    </recommendedName>
    <alternativeName>
        <fullName evidence="6">Fosfomycin resistance protein</fullName>
    </alternativeName>
</protein>
<evidence type="ECO:0000256" key="3">
    <source>
        <dbReference type="ARBA" id="ARBA00022723"/>
    </source>
</evidence>
<evidence type="ECO:0000256" key="6">
    <source>
        <dbReference type="HAMAP-Rule" id="MF_01512"/>
    </source>
</evidence>
<feature type="binding site" evidence="6">
    <location>
        <position position="8"/>
    </location>
    <ligand>
        <name>Mg(2+)</name>
        <dbReference type="ChEBI" id="CHEBI:18420"/>
    </ligand>
</feature>
<dbReference type="EMBL" id="MSZX01000001">
    <property type="protein sequence ID" value="OPA81240.1"/>
    <property type="molecule type" value="Genomic_DNA"/>
</dbReference>
<comment type="cofactor">
    <cofactor evidence="6">
        <name>Mg(2+)</name>
        <dbReference type="ChEBI" id="CHEBI:18420"/>
    </cofactor>
</comment>
<evidence type="ECO:0000256" key="2">
    <source>
        <dbReference type="ARBA" id="ARBA00022679"/>
    </source>
</evidence>
<evidence type="ECO:0000256" key="4">
    <source>
        <dbReference type="ARBA" id="ARBA00022842"/>
    </source>
</evidence>
<dbReference type="SUPFAM" id="SSF54593">
    <property type="entry name" value="Glyoxalase/Bleomycin resistance protein/Dihydroxybiphenyl dioxygenase"/>
    <property type="match status" value="1"/>
</dbReference>
<dbReference type="Pfam" id="PF00903">
    <property type="entry name" value="Glyoxalase"/>
    <property type="match status" value="1"/>
</dbReference>
<dbReference type="NCBIfam" id="NF003152">
    <property type="entry name" value="PRK04101.1"/>
    <property type="match status" value="1"/>
</dbReference>
<evidence type="ECO:0000313" key="8">
    <source>
        <dbReference type="EMBL" id="OPA81240.1"/>
    </source>
</evidence>
<comment type="caution">
    <text evidence="8">The sequence shown here is derived from an EMBL/GenBank/DDBJ whole genome shotgun (WGS) entry which is preliminary data.</text>
</comment>
<dbReference type="InterPro" id="IPR051332">
    <property type="entry name" value="Fosfomycin_Res_Enzymes"/>
</dbReference>
<dbReference type="InterPro" id="IPR022858">
    <property type="entry name" value="Metallothiol_Trafse_FosB"/>
</dbReference>
<comment type="subcellular location">
    <subcellularLocation>
        <location evidence="6">Cytoplasm</location>
    </subcellularLocation>
</comment>
<feature type="domain" description="VOC" evidence="7">
    <location>
        <begin position="5"/>
        <end position="119"/>
    </location>
</feature>
<dbReference type="GO" id="GO:0016765">
    <property type="term" value="F:transferase activity, transferring alkyl or aryl (other than methyl) groups"/>
    <property type="evidence" value="ECO:0007669"/>
    <property type="project" value="UniProtKB-UniRule"/>
</dbReference>
<keyword evidence="4 6" id="KW-0460">Magnesium</keyword>
<reference evidence="8 9" key="1">
    <citation type="submission" date="2017-01" db="EMBL/GenBank/DDBJ databases">
        <title>Genome analysis of Paenibacillus selenitrireducens ES3-24.</title>
        <authorList>
            <person name="Xu D."/>
            <person name="Yao R."/>
            <person name="Zheng S."/>
        </authorList>
    </citation>
    <scope>NUCLEOTIDE SEQUENCE [LARGE SCALE GENOMIC DNA]</scope>
    <source>
        <strain evidence="8 9">ES3-24</strain>
    </source>
</reference>